<organism evidence="1 2">
    <name type="scientific">Stereocaulon virgatum</name>
    <dbReference type="NCBI Taxonomy" id="373712"/>
    <lineage>
        <taxon>Eukaryota</taxon>
        <taxon>Fungi</taxon>
        <taxon>Dikarya</taxon>
        <taxon>Ascomycota</taxon>
        <taxon>Pezizomycotina</taxon>
        <taxon>Lecanoromycetes</taxon>
        <taxon>OSLEUM clade</taxon>
        <taxon>Lecanoromycetidae</taxon>
        <taxon>Lecanorales</taxon>
        <taxon>Lecanorineae</taxon>
        <taxon>Stereocaulaceae</taxon>
        <taxon>Stereocaulon</taxon>
    </lineage>
</organism>
<dbReference type="Proteomes" id="UP001590950">
    <property type="component" value="Unassembled WGS sequence"/>
</dbReference>
<accession>A0ABR4A8T4</accession>
<proteinExistence type="predicted"/>
<comment type="caution">
    <text evidence="1">The sequence shown here is derived from an EMBL/GenBank/DDBJ whole genome shotgun (WGS) entry which is preliminary data.</text>
</comment>
<evidence type="ECO:0000313" key="1">
    <source>
        <dbReference type="EMBL" id="KAL2041890.1"/>
    </source>
</evidence>
<dbReference type="EMBL" id="JBEFKJ010000015">
    <property type="protein sequence ID" value="KAL2041890.1"/>
    <property type="molecule type" value="Genomic_DNA"/>
</dbReference>
<evidence type="ECO:0008006" key="3">
    <source>
        <dbReference type="Google" id="ProtNLM"/>
    </source>
</evidence>
<evidence type="ECO:0000313" key="2">
    <source>
        <dbReference type="Proteomes" id="UP001590950"/>
    </source>
</evidence>
<sequence length="234" mass="26022">MDSSSGSTPMKLSKKERKTLGYTHYWDTSSKPQHWAAAFPRIAEDIHLIVANATIPPGAPSDGEDFSIVSTIEGIHLSGMHEGHGSFDLSSKPISFESCKTARNAYDETVTAVLIRAKVRAGDAIKISSDGDWREWSAGRRLVKQLWPNEKIACPFDRTSDRDYDDTDLEGERGRGSNEWICPVPDCRMRYWGRNDNLLAHITNTHLTADEKKPGHISTTEAEALGLSAMDARY</sequence>
<name>A0ABR4A8T4_9LECA</name>
<gene>
    <name evidence="1" type="ORF">N7G274_005077</name>
</gene>
<reference evidence="1 2" key="1">
    <citation type="submission" date="2024-09" db="EMBL/GenBank/DDBJ databases">
        <title>Rethinking Asexuality: The Enigmatic Case of Functional Sexual Genes in Lepraria (Stereocaulaceae).</title>
        <authorList>
            <person name="Doellman M."/>
            <person name="Sun Y."/>
            <person name="Barcenas-Pena A."/>
            <person name="Lumbsch H.T."/>
            <person name="Grewe F."/>
        </authorList>
    </citation>
    <scope>NUCLEOTIDE SEQUENCE [LARGE SCALE GENOMIC DNA]</scope>
    <source>
        <strain evidence="1 2">Mercado 3170</strain>
    </source>
</reference>
<keyword evidence="2" id="KW-1185">Reference proteome</keyword>
<protein>
    <recommendedName>
        <fullName evidence="3">C2H2-type domain-containing protein</fullName>
    </recommendedName>
</protein>